<dbReference type="KEGG" id="lit:FPZ52_00075"/>
<dbReference type="OrthoDB" id="9814483at2"/>
<evidence type="ECO:0000313" key="4">
    <source>
        <dbReference type="Proteomes" id="UP000318483"/>
    </source>
</evidence>
<proteinExistence type="predicted"/>
<keyword evidence="1" id="KW-0812">Transmembrane</keyword>
<organism evidence="3 4">
    <name type="scientific">Qingshengfaniella alkalisoli</name>
    <dbReference type="NCBI Taxonomy" id="2599296"/>
    <lineage>
        <taxon>Bacteria</taxon>
        <taxon>Pseudomonadati</taxon>
        <taxon>Pseudomonadota</taxon>
        <taxon>Alphaproteobacteria</taxon>
        <taxon>Rhodobacterales</taxon>
        <taxon>Paracoccaceae</taxon>
        <taxon>Qingshengfaniella</taxon>
    </lineage>
</organism>
<dbReference type="EMBL" id="CP042261">
    <property type="protein sequence ID" value="QDY68184.1"/>
    <property type="molecule type" value="Genomic_DNA"/>
</dbReference>
<gene>
    <name evidence="3" type="ORF">FPZ52_00075</name>
</gene>
<keyword evidence="1" id="KW-1133">Transmembrane helix</keyword>
<keyword evidence="1" id="KW-0472">Membrane</keyword>
<dbReference type="PANTHER" id="PTHR42709:SF4">
    <property type="entry name" value="INNER MEMBRANE PROTEIN YQAA"/>
    <property type="match status" value="1"/>
</dbReference>
<dbReference type="InterPro" id="IPR051311">
    <property type="entry name" value="DedA_domain"/>
</dbReference>
<dbReference type="InterPro" id="IPR032816">
    <property type="entry name" value="VTT_dom"/>
</dbReference>
<feature type="transmembrane region" description="Helical" evidence="1">
    <location>
        <begin position="46"/>
        <end position="71"/>
    </location>
</feature>
<evidence type="ECO:0000313" key="3">
    <source>
        <dbReference type="EMBL" id="QDY68184.1"/>
    </source>
</evidence>
<accession>A0A5B8IRC6</accession>
<dbReference type="Proteomes" id="UP000318483">
    <property type="component" value="Chromosome"/>
</dbReference>
<reference evidence="3 4" key="1">
    <citation type="submission" date="2019-07" db="EMBL/GenBank/DDBJ databases">
        <title>Litoreibacter alkalisoli sp. nov., isolated from saline-alkaline soil.</title>
        <authorList>
            <person name="Wang S."/>
            <person name="Xu L."/>
            <person name="Xing Y.-T."/>
            <person name="Sun J.-Q."/>
        </authorList>
    </citation>
    <scope>NUCLEOTIDE SEQUENCE [LARGE SCALE GENOMIC DNA]</scope>
    <source>
        <strain evidence="3 4">LN3S51</strain>
    </source>
</reference>
<dbReference type="AlphaFoldDB" id="A0A5B8IRC6"/>
<name>A0A5B8IRC6_9RHOB</name>
<dbReference type="Pfam" id="PF09335">
    <property type="entry name" value="VTT_dom"/>
    <property type="match status" value="1"/>
</dbReference>
<keyword evidence="4" id="KW-1185">Reference proteome</keyword>
<feature type="transmembrane region" description="Helical" evidence="1">
    <location>
        <begin position="126"/>
        <end position="150"/>
    </location>
</feature>
<protein>
    <submittedName>
        <fullName evidence="3">DedA family protein</fullName>
    </submittedName>
</protein>
<evidence type="ECO:0000259" key="2">
    <source>
        <dbReference type="Pfam" id="PF09335"/>
    </source>
</evidence>
<dbReference type="PANTHER" id="PTHR42709">
    <property type="entry name" value="ALKALINE PHOSPHATASE LIKE PROTEIN"/>
    <property type="match status" value="1"/>
</dbReference>
<sequence>METLLPESDFLALLLLSVVAFGAATILPFQSEVLFVALQLQASLSVLALIIAASIGNIAGSGVNYALGLALEHFKDRRWFPVTETQLARAQRWYSRYGVWTLLLSWAPFGDALTVVAGVMRTRPAVFLALVSTAKIGRYIILAWLTAAVAG</sequence>
<feature type="transmembrane region" description="Helical" evidence="1">
    <location>
        <begin position="97"/>
        <end position="120"/>
    </location>
</feature>
<feature type="domain" description="VTT" evidence="2">
    <location>
        <begin position="31"/>
        <end position="145"/>
    </location>
</feature>
<evidence type="ECO:0000256" key="1">
    <source>
        <dbReference type="SAM" id="Phobius"/>
    </source>
</evidence>